<dbReference type="Gene3D" id="1.10.10.10">
    <property type="entry name" value="Winged helix-like DNA-binding domain superfamily/Winged helix DNA-binding domain"/>
    <property type="match status" value="1"/>
</dbReference>
<dbReference type="Proteomes" id="UP000199086">
    <property type="component" value="Unassembled WGS sequence"/>
</dbReference>
<dbReference type="GO" id="GO:0003677">
    <property type="term" value="F:DNA binding"/>
    <property type="evidence" value="ECO:0007669"/>
    <property type="project" value="UniProtKB-KW"/>
</dbReference>
<keyword evidence="3 6" id="KW-0238">DNA-binding</keyword>
<name>A0A1G6H6H4_9ACTN</name>
<dbReference type="InterPro" id="IPR050389">
    <property type="entry name" value="LysR-type_TF"/>
</dbReference>
<dbReference type="SUPFAM" id="SSF46785">
    <property type="entry name" value="Winged helix' DNA-binding domain"/>
    <property type="match status" value="1"/>
</dbReference>
<dbReference type="EMBL" id="FMYF01000007">
    <property type="protein sequence ID" value="SDB89738.1"/>
    <property type="molecule type" value="Genomic_DNA"/>
</dbReference>
<evidence type="ECO:0000259" key="5">
    <source>
        <dbReference type="PROSITE" id="PS50931"/>
    </source>
</evidence>
<dbReference type="SUPFAM" id="SSF53850">
    <property type="entry name" value="Periplasmic binding protein-like II"/>
    <property type="match status" value="1"/>
</dbReference>
<dbReference type="PANTHER" id="PTHR30118">
    <property type="entry name" value="HTH-TYPE TRANSCRIPTIONAL REGULATOR LEUO-RELATED"/>
    <property type="match status" value="1"/>
</dbReference>
<evidence type="ECO:0000256" key="1">
    <source>
        <dbReference type="ARBA" id="ARBA00009437"/>
    </source>
</evidence>
<dbReference type="InterPro" id="IPR000847">
    <property type="entry name" value="LysR_HTH_N"/>
</dbReference>
<evidence type="ECO:0000313" key="6">
    <source>
        <dbReference type="EMBL" id="SDB89738.1"/>
    </source>
</evidence>
<evidence type="ECO:0000256" key="2">
    <source>
        <dbReference type="ARBA" id="ARBA00023015"/>
    </source>
</evidence>
<dbReference type="PROSITE" id="PS50931">
    <property type="entry name" value="HTH_LYSR"/>
    <property type="match status" value="1"/>
</dbReference>
<accession>A0A1G6H6H4</accession>
<evidence type="ECO:0000313" key="7">
    <source>
        <dbReference type="Proteomes" id="UP000199086"/>
    </source>
</evidence>
<sequence length="304" mass="34354">MTEDLNSLRTLLMLYETRSVTVAAERLSVSQPTVSYTLSRLRRRFGDDLFRREGNTLVPTSRARRLYDALHEPLSRVEQVASQASSAFDPALVGGEVVLALSSLGEITWLPIIFGALERSAPTMRLRVTPLDIDAVEDDLVRGTVDLAITMTVLPSARLWRQPFYDPEYVAVTHADHPLEPGEEGVRDRRFVVVAGREGHVFLRDALYEHGLAERVVLSVHGYAAVPHVLETTDLVALLPRYFAEVHRRYLPLVVSPLPWQVPNPRTALYSRREESLSPAQSWLRTLVLDALRADLPQYERLDR</sequence>
<dbReference type="InterPro" id="IPR036388">
    <property type="entry name" value="WH-like_DNA-bd_sf"/>
</dbReference>
<dbReference type="Gene3D" id="3.40.190.10">
    <property type="entry name" value="Periplasmic binding protein-like II"/>
    <property type="match status" value="2"/>
</dbReference>
<organism evidence="6 7">
    <name type="scientific">Raineyella antarctica</name>
    <dbReference type="NCBI Taxonomy" id="1577474"/>
    <lineage>
        <taxon>Bacteria</taxon>
        <taxon>Bacillati</taxon>
        <taxon>Actinomycetota</taxon>
        <taxon>Actinomycetes</taxon>
        <taxon>Propionibacteriales</taxon>
        <taxon>Propionibacteriaceae</taxon>
        <taxon>Raineyella</taxon>
    </lineage>
</organism>
<dbReference type="InterPro" id="IPR005119">
    <property type="entry name" value="LysR_subst-bd"/>
</dbReference>
<dbReference type="InterPro" id="IPR036390">
    <property type="entry name" value="WH_DNA-bd_sf"/>
</dbReference>
<keyword evidence="7" id="KW-1185">Reference proteome</keyword>
<dbReference type="Pfam" id="PF03466">
    <property type="entry name" value="LysR_substrate"/>
    <property type="match status" value="1"/>
</dbReference>
<dbReference type="PANTHER" id="PTHR30118:SF15">
    <property type="entry name" value="TRANSCRIPTIONAL REGULATORY PROTEIN"/>
    <property type="match status" value="1"/>
</dbReference>
<dbReference type="PRINTS" id="PR00039">
    <property type="entry name" value="HTHLYSR"/>
</dbReference>
<keyword evidence="4" id="KW-0804">Transcription</keyword>
<protein>
    <submittedName>
        <fullName evidence="6">DNA-binding transcriptional regulator, LysR family</fullName>
    </submittedName>
</protein>
<dbReference type="RefSeq" id="WP_217634132.1">
    <property type="nucleotide sequence ID" value="NZ_FMYF01000007.1"/>
</dbReference>
<proteinExistence type="inferred from homology"/>
<reference evidence="6 7" key="1">
    <citation type="submission" date="2016-06" db="EMBL/GenBank/DDBJ databases">
        <authorList>
            <person name="Olsen C.W."/>
            <person name="Carey S."/>
            <person name="Hinshaw L."/>
            <person name="Karasin A.I."/>
        </authorList>
    </citation>
    <scope>NUCLEOTIDE SEQUENCE [LARGE SCALE GENOMIC DNA]</scope>
    <source>
        <strain evidence="6 7">LZ-22</strain>
    </source>
</reference>
<dbReference type="STRING" id="1577474.GA0111570_10714"/>
<dbReference type="Pfam" id="PF00126">
    <property type="entry name" value="HTH_1"/>
    <property type="match status" value="1"/>
</dbReference>
<evidence type="ECO:0000256" key="3">
    <source>
        <dbReference type="ARBA" id="ARBA00023125"/>
    </source>
</evidence>
<keyword evidence="2" id="KW-0805">Transcription regulation</keyword>
<evidence type="ECO:0000256" key="4">
    <source>
        <dbReference type="ARBA" id="ARBA00023163"/>
    </source>
</evidence>
<comment type="similarity">
    <text evidence="1">Belongs to the LysR transcriptional regulatory family.</text>
</comment>
<dbReference type="GO" id="GO:0003700">
    <property type="term" value="F:DNA-binding transcription factor activity"/>
    <property type="evidence" value="ECO:0007669"/>
    <property type="project" value="InterPro"/>
</dbReference>
<dbReference type="AlphaFoldDB" id="A0A1G6H6H4"/>
<feature type="domain" description="HTH lysR-type" evidence="5">
    <location>
        <begin position="1"/>
        <end position="60"/>
    </location>
</feature>
<gene>
    <name evidence="6" type="ORF">GA0111570_10714</name>
</gene>